<name>A0A1E3PSC6_9ASCO</name>
<dbReference type="Gene3D" id="3.40.50.1240">
    <property type="entry name" value="Phosphoglycerate mutase-like"/>
    <property type="match status" value="1"/>
</dbReference>
<dbReference type="CDD" id="cd07067">
    <property type="entry name" value="HP_PGM_like"/>
    <property type="match status" value="1"/>
</dbReference>
<gene>
    <name evidence="10" type="ORF">NADFUDRAFT_48966</name>
</gene>
<feature type="binding site" evidence="7">
    <location>
        <begin position="14"/>
        <end position="21"/>
    </location>
    <ligand>
        <name>substrate</name>
    </ligand>
</feature>
<dbReference type="PIRSF" id="PIRSF000709">
    <property type="entry name" value="6PFK_2-Ptase"/>
    <property type="match status" value="1"/>
</dbReference>
<dbReference type="NCBIfam" id="TIGR01258">
    <property type="entry name" value="pgm_1"/>
    <property type="match status" value="1"/>
</dbReference>
<feature type="active site" description="Proton donor/acceptor" evidence="6">
    <location>
        <position position="93"/>
    </location>
</feature>
<keyword evidence="4 9" id="KW-0324">Glycolysis</keyword>
<comment type="similarity">
    <text evidence="3 9">Belongs to the phosphoglycerate mutase family. BPG-dependent PGAM subfamily.</text>
</comment>
<dbReference type="SUPFAM" id="SSF53254">
    <property type="entry name" value="Phosphoglycerate mutase-like"/>
    <property type="match status" value="1"/>
</dbReference>
<reference evidence="10 11" key="1">
    <citation type="journal article" date="2016" name="Proc. Natl. Acad. Sci. U.S.A.">
        <title>Comparative genomics of biotechnologically important yeasts.</title>
        <authorList>
            <person name="Riley R."/>
            <person name="Haridas S."/>
            <person name="Wolfe K.H."/>
            <person name="Lopes M.R."/>
            <person name="Hittinger C.T."/>
            <person name="Goeker M."/>
            <person name="Salamov A.A."/>
            <person name="Wisecaver J.H."/>
            <person name="Long T.M."/>
            <person name="Calvey C.H."/>
            <person name="Aerts A.L."/>
            <person name="Barry K.W."/>
            <person name="Choi C."/>
            <person name="Clum A."/>
            <person name="Coughlan A.Y."/>
            <person name="Deshpande S."/>
            <person name="Douglass A.P."/>
            <person name="Hanson S.J."/>
            <person name="Klenk H.-P."/>
            <person name="LaButti K.M."/>
            <person name="Lapidus A."/>
            <person name="Lindquist E.A."/>
            <person name="Lipzen A.M."/>
            <person name="Meier-Kolthoff J.P."/>
            <person name="Ohm R.A."/>
            <person name="Otillar R.P."/>
            <person name="Pangilinan J.L."/>
            <person name="Peng Y."/>
            <person name="Rokas A."/>
            <person name="Rosa C.A."/>
            <person name="Scheuner C."/>
            <person name="Sibirny A.A."/>
            <person name="Slot J.C."/>
            <person name="Stielow J.B."/>
            <person name="Sun H."/>
            <person name="Kurtzman C.P."/>
            <person name="Blackwell M."/>
            <person name="Grigoriev I.V."/>
            <person name="Jeffries T.W."/>
        </authorList>
    </citation>
    <scope>NUCLEOTIDE SEQUENCE [LARGE SCALE GENOMIC DNA]</scope>
    <source>
        <strain evidence="10 11">DSM 6958</strain>
    </source>
</reference>
<dbReference type="GO" id="GO:0006096">
    <property type="term" value="P:glycolytic process"/>
    <property type="evidence" value="ECO:0007669"/>
    <property type="project" value="UniProtKB-UniPathway"/>
</dbReference>
<dbReference type="Pfam" id="PF00300">
    <property type="entry name" value="His_Phos_1"/>
    <property type="match status" value="2"/>
</dbReference>
<dbReference type="EC" id="5.4.2.11" evidence="9"/>
<protein>
    <recommendedName>
        <fullName evidence="9">Phosphoglycerate mutase</fullName>
        <ecNumber evidence="9">5.4.2.11</ecNumber>
    </recommendedName>
</protein>
<evidence type="ECO:0000256" key="5">
    <source>
        <dbReference type="ARBA" id="ARBA00023235"/>
    </source>
</evidence>
<dbReference type="HAMAP" id="MF_01039">
    <property type="entry name" value="PGAM_GpmA"/>
    <property type="match status" value="1"/>
</dbReference>
<sequence>MTSETKTYTLILVRHGQSSFNVSSQFAGWIDAPLSTIGVNEAINAGRLIGQYDLKPDKVYTSRLSRTIKTANIILSEIDRLWIDVSRSWRLNERHYGVLQGKKKNEVLQQYGLEKFKKWRRNYNYPPPALEEGKDSSISDERYKDIEKLEGVKLPRSESLKQVIDRLVPFFNSSIVPDLKSGKSVLVVCHGTSLRALIKYLSNISSEDIENINIPTAIPLVYKLTEDENGDLKPIQERFYLDEEAAKRGAEKVAAQGMPEPQDTRAFL</sequence>
<keyword evidence="5 9" id="KW-0413">Isomerase</keyword>
<evidence type="ECO:0000313" key="11">
    <source>
        <dbReference type="Proteomes" id="UP000095009"/>
    </source>
</evidence>
<feature type="binding site" evidence="7">
    <location>
        <begin position="120"/>
        <end position="121"/>
    </location>
    <ligand>
        <name>substrate</name>
    </ligand>
</feature>
<proteinExistence type="inferred from homology"/>
<dbReference type="FunFam" id="3.40.50.1240:FF:000003">
    <property type="entry name" value="2,3-bisphosphoglycerate-dependent phosphoglycerate mutase"/>
    <property type="match status" value="1"/>
</dbReference>
<keyword evidence="11" id="KW-1185">Reference proteome</keyword>
<feature type="binding site" evidence="7">
    <location>
        <position position="66"/>
    </location>
    <ligand>
        <name>substrate</name>
    </ligand>
</feature>
<evidence type="ECO:0000256" key="9">
    <source>
        <dbReference type="RuleBase" id="RU004511"/>
    </source>
</evidence>
<comment type="catalytic activity">
    <reaction evidence="1 9">
        <text>(2R)-2-phosphoglycerate = (2R)-3-phosphoglycerate</text>
        <dbReference type="Rhea" id="RHEA:15901"/>
        <dbReference type="ChEBI" id="CHEBI:58272"/>
        <dbReference type="ChEBI" id="CHEBI:58289"/>
        <dbReference type="EC" id="5.4.2.11"/>
    </reaction>
</comment>
<feature type="binding site" evidence="7">
    <location>
        <begin position="93"/>
        <end position="96"/>
    </location>
    <ligand>
        <name>substrate</name>
    </ligand>
</feature>
<comment type="pathway">
    <text evidence="2 9">Carbohydrate degradation; glycolysis; pyruvate from D-glyceraldehyde 3-phosphate: step 3/5.</text>
</comment>
<feature type="binding site" evidence="7">
    <location>
        <position position="104"/>
    </location>
    <ligand>
        <name>substrate</name>
    </ligand>
</feature>
<dbReference type="PROSITE" id="PS00175">
    <property type="entry name" value="PG_MUTASE"/>
    <property type="match status" value="1"/>
</dbReference>
<feature type="active site" description="Tele-phosphohistidine intermediate" evidence="6">
    <location>
        <position position="15"/>
    </location>
</feature>
<evidence type="ECO:0000313" key="10">
    <source>
        <dbReference type="EMBL" id="ODQ68319.1"/>
    </source>
</evidence>
<evidence type="ECO:0000256" key="8">
    <source>
        <dbReference type="PIRSR" id="PIRSR613078-3"/>
    </source>
</evidence>
<dbReference type="STRING" id="857566.A0A1E3PSC6"/>
<dbReference type="InterPro" id="IPR005952">
    <property type="entry name" value="Phosphogly_mut1"/>
</dbReference>
<dbReference type="AlphaFoldDB" id="A0A1E3PSC6"/>
<organism evidence="10 11">
    <name type="scientific">Nadsonia fulvescens var. elongata DSM 6958</name>
    <dbReference type="NCBI Taxonomy" id="857566"/>
    <lineage>
        <taxon>Eukaryota</taxon>
        <taxon>Fungi</taxon>
        <taxon>Dikarya</taxon>
        <taxon>Ascomycota</taxon>
        <taxon>Saccharomycotina</taxon>
        <taxon>Dipodascomycetes</taxon>
        <taxon>Dipodascales</taxon>
        <taxon>Dipodascales incertae sedis</taxon>
        <taxon>Nadsonia</taxon>
    </lineage>
</organism>
<dbReference type="InterPro" id="IPR029033">
    <property type="entry name" value="His_PPase_superfam"/>
</dbReference>
<dbReference type="InterPro" id="IPR013078">
    <property type="entry name" value="His_Pase_superF_clade-1"/>
</dbReference>
<evidence type="ECO:0000256" key="3">
    <source>
        <dbReference type="ARBA" id="ARBA00006717"/>
    </source>
</evidence>
<dbReference type="GO" id="GO:0004619">
    <property type="term" value="F:phosphoglycerate mutase activity"/>
    <property type="evidence" value="ECO:0007669"/>
    <property type="project" value="UniProtKB-EC"/>
</dbReference>
<evidence type="ECO:0000256" key="1">
    <source>
        <dbReference type="ARBA" id="ARBA00000380"/>
    </source>
</evidence>
<dbReference type="PANTHER" id="PTHR11931">
    <property type="entry name" value="PHOSPHOGLYCERATE MUTASE"/>
    <property type="match status" value="1"/>
</dbReference>
<accession>A0A1E3PSC6</accession>
<dbReference type="EMBL" id="KV454406">
    <property type="protein sequence ID" value="ODQ68319.1"/>
    <property type="molecule type" value="Genomic_DNA"/>
</dbReference>
<dbReference type="UniPathway" id="UPA00109">
    <property type="reaction ID" value="UER00186"/>
</dbReference>
<dbReference type="Proteomes" id="UP000095009">
    <property type="component" value="Unassembled WGS sequence"/>
</dbReference>
<evidence type="ECO:0000256" key="4">
    <source>
        <dbReference type="ARBA" id="ARBA00023152"/>
    </source>
</evidence>
<dbReference type="InterPro" id="IPR001345">
    <property type="entry name" value="PG/BPGM_mutase_AS"/>
</dbReference>
<evidence type="ECO:0000256" key="2">
    <source>
        <dbReference type="ARBA" id="ARBA00004798"/>
    </source>
</evidence>
<evidence type="ECO:0000256" key="6">
    <source>
        <dbReference type="PIRSR" id="PIRSR613078-1"/>
    </source>
</evidence>
<feature type="site" description="Transition state stabilizer" evidence="8">
    <location>
        <position position="190"/>
    </location>
</feature>
<dbReference type="OrthoDB" id="354304at2759"/>
<dbReference type="SMART" id="SM00855">
    <property type="entry name" value="PGAM"/>
    <property type="match status" value="1"/>
</dbReference>
<evidence type="ECO:0000256" key="7">
    <source>
        <dbReference type="PIRSR" id="PIRSR613078-2"/>
    </source>
</evidence>